<evidence type="ECO:0000313" key="2">
    <source>
        <dbReference type="EMBL" id="MFD1566120.1"/>
    </source>
</evidence>
<reference evidence="2 3" key="1">
    <citation type="journal article" date="2019" name="Int. J. Syst. Evol. Microbiol.">
        <title>The Global Catalogue of Microorganisms (GCM) 10K type strain sequencing project: providing services to taxonomists for standard genome sequencing and annotation.</title>
        <authorList>
            <consortium name="The Broad Institute Genomics Platform"/>
            <consortium name="The Broad Institute Genome Sequencing Center for Infectious Disease"/>
            <person name="Wu L."/>
            <person name="Ma J."/>
        </authorList>
    </citation>
    <scope>NUCLEOTIDE SEQUENCE [LARGE SCALE GENOMIC DNA]</scope>
    <source>
        <strain evidence="2 3">CGMCC 1.12859</strain>
    </source>
</reference>
<evidence type="ECO:0008006" key="4">
    <source>
        <dbReference type="Google" id="ProtNLM"/>
    </source>
</evidence>
<dbReference type="RefSeq" id="WP_267645388.1">
    <property type="nucleotide sequence ID" value="NZ_JANHGR010000001.1"/>
</dbReference>
<accession>A0ABD6BN06</accession>
<feature type="region of interest" description="Disordered" evidence="1">
    <location>
        <begin position="1"/>
        <end position="50"/>
    </location>
</feature>
<evidence type="ECO:0000313" key="3">
    <source>
        <dbReference type="Proteomes" id="UP001597139"/>
    </source>
</evidence>
<evidence type="ECO:0000256" key="1">
    <source>
        <dbReference type="SAM" id="MobiDB-lite"/>
    </source>
</evidence>
<organism evidence="2 3">
    <name type="scientific">Halolamina litorea</name>
    <dbReference type="NCBI Taxonomy" id="1515593"/>
    <lineage>
        <taxon>Archaea</taxon>
        <taxon>Methanobacteriati</taxon>
        <taxon>Methanobacteriota</taxon>
        <taxon>Stenosarchaea group</taxon>
        <taxon>Halobacteria</taxon>
        <taxon>Halobacteriales</taxon>
        <taxon>Haloferacaceae</taxon>
    </lineage>
</organism>
<proteinExistence type="predicted"/>
<protein>
    <recommendedName>
        <fullName evidence="4">DUF2382 domain-containing protein</fullName>
    </recommendedName>
</protein>
<gene>
    <name evidence="2" type="ORF">ACFSAU_01310</name>
</gene>
<dbReference type="Proteomes" id="UP001597139">
    <property type="component" value="Unassembled WGS sequence"/>
</dbReference>
<comment type="caution">
    <text evidence="2">The sequence shown here is derived from an EMBL/GenBank/DDBJ whole genome shotgun (WGS) entry which is preliminary data.</text>
</comment>
<dbReference type="AlphaFoldDB" id="A0ABD6BN06"/>
<keyword evidence="3" id="KW-1185">Reference proteome</keyword>
<sequence length="183" mass="19784">MTTEPGSGPSDGTIPSDDPLPAADHPLVGDRHEAVSLPVIEPSVPRSSVDSAGRVGAVAYPVRVYEAEITVDRPLLSPRTDRSVISVDRSRRLAVRADTVPETTERRIEDVLVLPAELSPAQADEKAEEAAFKWTLRGSILADAPEIEFSRVVDAYKLFWLADRPDGDAIVDSVSGDERPFEG</sequence>
<name>A0ABD6BN06_9EURY</name>
<dbReference type="EMBL" id="JBHUCZ010000001">
    <property type="protein sequence ID" value="MFD1566120.1"/>
    <property type="molecule type" value="Genomic_DNA"/>
</dbReference>